<evidence type="ECO:0000256" key="3">
    <source>
        <dbReference type="ARBA" id="ARBA00023163"/>
    </source>
</evidence>
<dbReference type="Pfam" id="PF00440">
    <property type="entry name" value="TetR_N"/>
    <property type="match status" value="1"/>
</dbReference>
<sequence>MDDLTSTVEDGATSQVVLQQESDPTLCLGARTLCSARYGNTTREKLMAAASWSFCHGGFQATGVDTIARRAGTAKTSLYKHFGNKDGLIEAVLEREGAAWRAWFFAEIAKVQGDAEAQLLALFDVLELWFSDPHFFGCPFINAAGEFDMQNMRLRKIIAAHKSHLNGWIAAQSAILGDADPDRTVAYFTLLMDGAIVAAQVSGNASFAQHAKELAELHLGKLRATALVTPHRTDDSLSHS</sequence>
<evidence type="ECO:0000259" key="5">
    <source>
        <dbReference type="PROSITE" id="PS50977"/>
    </source>
</evidence>
<evidence type="ECO:0000313" key="6">
    <source>
        <dbReference type="EMBL" id="MCL1629966.1"/>
    </source>
</evidence>
<dbReference type="PANTHER" id="PTHR47506:SF3">
    <property type="entry name" value="HTH-TYPE TRANSCRIPTIONAL REGULATOR LMRA"/>
    <property type="match status" value="1"/>
</dbReference>
<feature type="domain" description="HTH tetR-type" evidence="5">
    <location>
        <begin position="40"/>
        <end position="100"/>
    </location>
</feature>
<dbReference type="Proteomes" id="UP001202550">
    <property type="component" value="Unassembled WGS sequence"/>
</dbReference>
<evidence type="ECO:0000256" key="2">
    <source>
        <dbReference type="ARBA" id="ARBA00023125"/>
    </source>
</evidence>
<dbReference type="InterPro" id="IPR011075">
    <property type="entry name" value="TetR_C"/>
</dbReference>
<gene>
    <name evidence="6" type="ORF">M3N55_14620</name>
</gene>
<organism evidence="6 7">
    <name type="scientific">Roseinatronobacter domitianus</name>
    <dbReference type="NCBI Taxonomy" id="2940293"/>
    <lineage>
        <taxon>Bacteria</taxon>
        <taxon>Pseudomonadati</taxon>
        <taxon>Pseudomonadota</taxon>
        <taxon>Alphaproteobacteria</taxon>
        <taxon>Rhodobacterales</taxon>
        <taxon>Paracoccaceae</taxon>
        <taxon>Roseinatronobacter</taxon>
    </lineage>
</organism>
<name>A0ABT0M528_9RHOB</name>
<dbReference type="PROSITE" id="PS50977">
    <property type="entry name" value="HTH_TETR_2"/>
    <property type="match status" value="1"/>
</dbReference>
<evidence type="ECO:0000256" key="4">
    <source>
        <dbReference type="PROSITE-ProRule" id="PRU00335"/>
    </source>
</evidence>
<dbReference type="SUPFAM" id="SSF46689">
    <property type="entry name" value="Homeodomain-like"/>
    <property type="match status" value="1"/>
</dbReference>
<accession>A0ABT0M528</accession>
<dbReference type="Gene3D" id="1.10.357.10">
    <property type="entry name" value="Tetracycline Repressor, domain 2"/>
    <property type="match status" value="1"/>
</dbReference>
<reference evidence="6 7" key="1">
    <citation type="submission" date="2022-05" db="EMBL/GenBank/DDBJ databases">
        <title>Seasonal and diel survey of microbial diversity of the Tyrrhenian coast.</title>
        <authorList>
            <person name="Gattoni G."/>
            <person name="Corral P."/>
        </authorList>
    </citation>
    <scope>NUCLEOTIDE SEQUENCE [LARGE SCALE GENOMIC DNA]</scope>
    <source>
        <strain evidence="6 7">V10</strain>
    </source>
</reference>
<dbReference type="PRINTS" id="PR00455">
    <property type="entry name" value="HTHTETR"/>
</dbReference>
<protein>
    <submittedName>
        <fullName evidence="6">TetR/AcrR family transcriptional regulator</fullName>
    </submittedName>
</protein>
<dbReference type="InterPro" id="IPR036271">
    <property type="entry name" value="Tet_transcr_reg_TetR-rel_C_sf"/>
</dbReference>
<dbReference type="PANTHER" id="PTHR47506">
    <property type="entry name" value="TRANSCRIPTIONAL REGULATORY PROTEIN"/>
    <property type="match status" value="1"/>
</dbReference>
<evidence type="ECO:0000256" key="1">
    <source>
        <dbReference type="ARBA" id="ARBA00023015"/>
    </source>
</evidence>
<dbReference type="SUPFAM" id="SSF48498">
    <property type="entry name" value="Tetracyclin repressor-like, C-terminal domain"/>
    <property type="match status" value="1"/>
</dbReference>
<keyword evidence="7" id="KW-1185">Reference proteome</keyword>
<keyword evidence="1" id="KW-0805">Transcription regulation</keyword>
<dbReference type="RefSeq" id="WP_249060420.1">
    <property type="nucleotide sequence ID" value="NZ_JALZWP010000020.1"/>
</dbReference>
<feature type="DNA-binding region" description="H-T-H motif" evidence="4">
    <location>
        <begin position="63"/>
        <end position="82"/>
    </location>
</feature>
<comment type="caution">
    <text evidence="6">The sequence shown here is derived from an EMBL/GenBank/DDBJ whole genome shotgun (WGS) entry which is preliminary data.</text>
</comment>
<dbReference type="InterPro" id="IPR009057">
    <property type="entry name" value="Homeodomain-like_sf"/>
</dbReference>
<dbReference type="Pfam" id="PF16925">
    <property type="entry name" value="TetR_C_13"/>
    <property type="match status" value="1"/>
</dbReference>
<proteinExistence type="predicted"/>
<dbReference type="InterPro" id="IPR001647">
    <property type="entry name" value="HTH_TetR"/>
</dbReference>
<evidence type="ECO:0000313" key="7">
    <source>
        <dbReference type="Proteomes" id="UP001202550"/>
    </source>
</evidence>
<keyword evidence="2 4" id="KW-0238">DNA-binding</keyword>
<dbReference type="EMBL" id="JALZWP010000020">
    <property type="protein sequence ID" value="MCL1629966.1"/>
    <property type="molecule type" value="Genomic_DNA"/>
</dbReference>
<keyword evidence="3" id="KW-0804">Transcription</keyword>